<feature type="region of interest" description="Disordered" evidence="1">
    <location>
        <begin position="176"/>
        <end position="203"/>
    </location>
</feature>
<organismHost>
    <name type="scientific">Chlorella</name>
    <dbReference type="NCBI Taxonomy" id="3071"/>
</organismHost>
<sequence>MSSEETARSIGGPFPMNATIRDVFEESRYSPLDSAPLHLAPSAAISGDPNVKICFTEAELATKCPSILIKPKPKPVSNVCNGYETVAPGDGYEKDYGDNDGGGFAPMIPDNKLEPYYFGNPPQQGSLPLKDNTTTTLKESNLTITLLPRVAQAISSIKLGNVEFLNTPGGTMFSSAATDVPKGTSDKLTRVDEAGNKNPTKSTSKVMKVAANKNSAFTSVQASYYLPPGSVLGDKRVAHKSTLSNTIISKRISIAPNKVVRYTTGISMEHPFISSRMNVPKYSLKPQFKKILYYKRSTNSWVTPTQSKIHLGADHRAFIFTTTDHKFAMGVRPIDFPKPKNFGSKFYNSFETHITRGTKAINVASTLVVGRRGGMASKLWAPSGTYSVTQDYIFGTFAEVQKILNNVFKGSNGGKCPTVCPPKPPSGTKIIPGKIRNVVNANKFVVTYENNITNSYVATRVTKAKHGFKSNEPVNVTVDAQTWVVKNVTKRGAGKPTVKPTAPVGTIIIAAKVTAVPNANKVSLQYTKPNKKLTKVTVTKTKHGMKVGEAVDVVARNKDPYAFVAVYKKGAIKPAPKPAPKPGPKPAPAGTIVISAKVTAVPNANKVSLQYTKPNKKLTKVTVTKTKHGMKVGEAVDVVARNKDPYAFVAVYKKGCY</sequence>
<dbReference type="Proteomes" id="UP000247091">
    <property type="component" value="Segment"/>
</dbReference>
<feature type="compositionally biased region" description="Basic and acidic residues" evidence="1">
    <location>
        <begin position="184"/>
        <end position="195"/>
    </location>
</feature>
<evidence type="ECO:0000256" key="1">
    <source>
        <dbReference type="SAM" id="MobiDB-lite"/>
    </source>
</evidence>
<evidence type="ECO:0000313" key="2">
    <source>
        <dbReference type="EMBL" id="AGE53789.1"/>
    </source>
</evidence>
<evidence type="ECO:0000313" key="3">
    <source>
        <dbReference type="Proteomes" id="UP000247091"/>
    </source>
</evidence>
<reference evidence="2 3" key="1">
    <citation type="submission" date="2012-10" db="EMBL/GenBank/DDBJ databases">
        <title>Towards defining the chloroviruses: a genomic journey through a genus of large DNA viruses.</title>
        <authorList>
            <person name="Jeanniard A."/>
            <person name="Dunigan D.D."/>
            <person name="Gurnon J.R."/>
            <person name="Agarkova I."/>
            <person name="Kang M."/>
            <person name="Vitek J."/>
            <person name="Duncan G."/>
            <person name="McClung O.W."/>
            <person name="Larsen M."/>
            <person name="Claverie J.-M."/>
            <person name="Van Etten J.L."/>
            <person name="Blanc G."/>
        </authorList>
    </citation>
    <scope>NUCLEOTIDE SEQUENCE [LARGE SCALE GENOMIC DNA]</scope>
</reference>
<protein>
    <submittedName>
        <fullName evidence="2">Uncharacterized protein</fullName>
    </submittedName>
</protein>
<name>M1HUC7_PBCVI</name>
<organism evidence="2 3">
    <name type="scientific">Paramecium bursaria Chlorella virus IL3A</name>
    <name type="common">PBCV-IL3A</name>
    <dbReference type="NCBI Taxonomy" id="46019"/>
    <lineage>
        <taxon>Viruses</taxon>
        <taxon>Varidnaviria</taxon>
        <taxon>Bamfordvirae</taxon>
        <taxon>Nucleocytoviricota</taxon>
        <taxon>Megaviricetes</taxon>
        <taxon>Algavirales</taxon>
        <taxon>Phycodnaviridae</taxon>
        <taxon>Chlorovirus</taxon>
        <taxon>Chlorovirus illinoense</taxon>
    </lineage>
</organism>
<gene>
    <name evidence="2" type="primary">IL-3A_156R</name>
    <name evidence="2" type="ORF">PBCVIL3A_156R</name>
</gene>
<accession>M1HUC7</accession>
<dbReference type="EMBL" id="JX997169">
    <property type="protein sequence ID" value="AGE53789.1"/>
    <property type="molecule type" value="Genomic_DNA"/>
</dbReference>
<proteinExistence type="predicted"/>